<keyword evidence="2" id="KW-1185">Reference proteome</keyword>
<dbReference type="Proteomes" id="UP000194225">
    <property type="component" value="Unassembled WGS sequence"/>
</dbReference>
<protein>
    <submittedName>
        <fullName evidence="1">Uncharacterized protein</fullName>
    </submittedName>
</protein>
<evidence type="ECO:0000313" key="2">
    <source>
        <dbReference type="Proteomes" id="UP000194225"/>
    </source>
</evidence>
<name>A0ABX3Y335_STRPT</name>
<gene>
    <name evidence="1" type="ORF">BG653_01272</name>
</gene>
<comment type="caution">
    <text evidence="1">The sequence shown here is derived from an EMBL/GenBank/DDBJ whole genome shotgun (WGS) entry which is preliminary data.</text>
</comment>
<reference evidence="1 2" key="1">
    <citation type="submission" date="2016-09" db="EMBL/GenBank/DDBJ databases">
        <title>Streptomyces platensis DSM40041, a candidate organism with high potential of specific P450 cytochromes.</title>
        <authorList>
            <person name="Grumaz C."/>
            <person name="Vainshtein Y."/>
            <person name="Kirstahler P."/>
            <person name="Sohn K."/>
        </authorList>
    </citation>
    <scope>NUCLEOTIDE SEQUENCE [LARGE SCALE GENOMIC DNA]</scope>
    <source>
        <strain evidence="1 2">DSM 40041</strain>
    </source>
</reference>
<accession>A0ABX3Y335</accession>
<proteinExistence type="predicted"/>
<organism evidence="1 2">
    <name type="scientific">Streptomyces platensis</name>
    <dbReference type="NCBI Taxonomy" id="58346"/>
    <lineage>
        <taxon>Bacteria</taxon>
        <taxon>Bacillati</taxon>
        <taxon>Actinomycetota</taxon>
        <taxon>Actinomycetes</taxon>
        <taxon>Kitasatosporales</taxon>
        <taxon>Streptomycetaceae</taxon>
        <taxon>Streptomyces</taxon>
    </lineage>
</organism>
<dbReference type="EMBL" id="MIGA01000005">
    <property type="protein sequence ID" value="OSY47173.1"/>
    <property type="molecule type" value="Genomic_DNA"/>
</dbReference>
<sequence length="116" mass="12864">MALVAAHSDRWGVQLLAERKVTWVELATGLSTPHGHSRNVHFSRAENAIGCYEVRQPVRPATSNRLMTTVAETTAAEVNADLLHWLRVHGHDADEVLDRAQLRFELDAGRIAKCAT</sequence>
<evidence type="ECO:0000313" key="1">
    <source>
        <dbReference type="EMBL" id="OSY47173.1"/>
    </source>
</evidence>